<dbReference type="InterPro" id="IPR009057">
    <property type="entry name" value="Homeodomain-like_sf"/>
</dbReference>
<comment type="caution">
    <text evidence="7">The sequence shown here is derived from an EMBL/GenBank/DDBJ whole genome shotgun (WGS) entry which is preliminary data.</text>
</comment>
<evidence type="ECO:0000256" key="4">
    <source>
        <dbReference type="PROSITE-ProRule" id="PRU00335"/>
    </source>
</evidence>
<feature type="domain" description="HTH tetR-type" evidence="6">
    <location>
        <begin position="14"/>
        <end position="74"/>
    </location>
</feature>
<evidence type="ECO:0000259" key="6">
    <source>
        <dbReference type="PROSITE" id="PS50977"/>
    </source>
</evidence>
<dbReference type="Proteomes" id="UP000696294">
    <property type="component" value="Unassembled WGS sequence"/>
</dbReference>
<dbReference type="Gene3D" id="1.10.357.10">
    <property type="entry name" value="Tetracycline Repressor, domain 2"/>
    <property type="match status" value="1"/>
</dbReference>
<evidence type="ECO:0000313" key="7">
    <source>
        <dbReference type="EMBL" id="NJP88047.1"/>
    </source>
</evidence>
<dbReference type="InterPro" id="IPR050109">
    <property type="entry name" value="HTH-type_TetR-like_transc_reg"/>
</dbReference>
<reference evidence="7 8" key="1">
    <citation type="submission" date="2020-03" db="EMBL/GenBank/DDBJ databases">
        <title>WGS of actinomycetes isolated from Thailand.</title>
        <authorList>
            <person name="Thawai C."/>
        </authorList>
    </citation>
    <scope>NUCLEOTIDE SEQUENCE [LARGE SCALE GENOMIC DNA]</scope>
    <source>
        <strain evidence="7 8">FMUSA5-5</strain>
    </source>
</reference>
<evidence type="ECO:0000256" key="5">
    <source>
        <dbReference type="SAM" id="MobiDB-lite"/>
    </source>
</evidence>
<keyword evidence="8" id="KW-1185">Reference proteome</keyword>
<dbReference type="PANTHER" id="PTHR30055:SF234">
    <property type="entry name" value="HTH-TYPE TRANSCRIPTIONAL REGULATOR BETI"/>
    <property type="match status" value="1"/>
</dbReference>
<proteinExistence type="predicted"/>
<feature type="region of interest" description="Disordered" evidence="5">
    <location>
        <begin position="190"/>
        <end position="209"/>
    </location>
</feature>
<sequence>MTDPAPGRRRRDAAATRQAILDAAVAAFTRHGYDGVGVREIAQSAGVTAMLINRYFGSKERLFAEAVDVAFAPRTVIAGMGAELPGETARALVRRTAPGAEELGPFLLVLRSAASPQAARIMREAIALHAGRHLNEELSGPDAGVRAELMLSVQAGVWLMRRVLGTTALAEAEPEKLTERLESLFDLLAEGGSPQAARGRSPRPRPKGE</sequence>
<gene>
    <name evidence="7" type="ORF">HCN51_01005</name>
</gene>
<name>A0ABX1AUV5_9ACTN</name>
<dbReference type="PANTHER" id="PTHR30055">
    <property type="entry name" value="HTH-TYPE TRANSCRIPTIONAL REGULATOR RUTR"/>
    <property type="match status" value="1"/>
</dbReference>
<dbReference type="SUPFAM" id="SSF46689">
    <property type="entry name" value="Homeodomain-like"/>
    <property type="match status" value="1"/>
</dbReference>
<keyword evidence="2 4" id="KW-0238">DNA-binding</keyword>
<feature type="DNA-binding region" description="H-T-H motif" evidence="4">
    <location>
        <begin position="37"/>
        <end position="56"/>
    </location>
</feature>
<feature type="compositionally biased region" description="Basic residues" evidence="5">
    <location>
        <begin position="200"/>
        <end position="209"/>
    </location>
</feature>
<dbReference type="PRINTS" id="PR00455">
    <property type="entry name" value="HTHTETR"/>
</dbReference>
<keyword evidence="3" id="KW-0804">Transcription</keyword>
<dbReference type="RefSeq" id="WP_168005719.1">
    <property type="nucleotide sequence ID" value="NZ_JAATEP010000001.1"/>
</dbReference>
<protein>
    <submittedName>
        <fullName evidence="7">TetR/AcrR family transcriptional regulator</fullName>
    </submittedName>
</protein>
<dbReference type="PROSITE" id="PS50977">
    <property type="entry name" value="HTH_TETR_2"/>
    <property type="match status" value="1"/>
</dbReference>
<dbReference type="Pfam" id="PF17920">
    <property type="entry name" value="TetR_C_16"/>
    <property type="match status" value="1"/>
</dbReference>
<dbReference type="Pfam" id="PF00440">
    <property type="entry name" value="TetR_N"/>
    <property type="match status" value="1"/>
</dbReference>
<organism evidence="7 8">
    <name type="scientific">Nonomuraea composti</name>
    <dbReference type="NCBI Taxonomy" id="2720023"/>
    <lineage>
        <taxon>Bacteria</taxon>
        <taxon>Bacillati</taxon>
        <taxon>Actinomycetota</taxon>
        <taxon>Actinomycetes</taxon>
        <taxon>Streptosporangiales</taxon>
        <taxon>Streptosporangiaceae</taxon>
        <taxon>Nonomuraea</taxon>
    </lineage>
</organism>
<dbReference type="InterPro" id="IPR036271">
    <property type="entry name" value="Tet_transcr_reg_TetR-rel_C_sf"/>
</dbReference>
<dbReference type="SUPFAM" id="SSF48498">
    <property type="entry name" value="Tetracyclin repressor-like, C-terminal domain"/>
    <property type="match status" value="1"/>
</dbReference>
<evidence type="ECO:0000256" key="1">
    <source>
        <dbReference type="ARBA" id="ARBA00023015"/>
    </source>
</evidence>
<dbReference type="EMBL" id="JAATEP010000001">
    <property type="protein sequence ID" value="NJP88047.1"/>
    <property type="molecule type" value="Genomic_DNA"/>
</dbReference>
<keyword evidence="1" id="KW-0805">Transcription regulation</keyword>
<dbReference type="InterPro" id="IPR041678">
    <property type="entry name" value="TetR_C_16"/>
</dbReference>
<accession>A0ABX1AUV5</accession>
<evidence type="ECO:0000256" key="3">
    <source>
        <dbReference type="ARBA" id="ARBA00023163"/>
    </source>
</evidence>
<evidence type="ECO:0000256" key="2">
    <source>
        <dbReference type="ARBA" id="ARBA00023125"/>
    </source>
</evidence>
<evidence type="ECO:0000313" key="8">
    <source>
        <dbReference type="Proteomes" id="UP000696294"/>
    </source>
</evidence>
<dbReference type="InterPro" id="IPR001647">
    <property type="entry name" value="HTH_TetR"/>
</dbReference>